<accession>A0AAD7IYK1</accession>
<evidence type="ECO:0000256" key="1">
    <source>
        <dbReference type="SAM" id="MobiDB-lite"/>
    </source>
</evidence>
<evidence type="ECO:0000313" key="2">
    <source>
        <dbReference type="EMBL" id="KAJ7753263.1"/>
    </source>
</evidence>
<protein>
    <submittedName>
        <fullName evidence="2">Uncharacterized protein</fullName>
    </submittedName>
</protein>
<feature type="region of interest" description="Disordered" evidence="1">
    <location>
        <begin position="239"/>
        <end position="258"/>
    </location>
</feature>
<sequence length="296" mass="31767">MGGAAPAAVNGRGRRYRPEADGGDVGETRMGTEHGQRLLRSDGSERDSEFGRGINWSEAGGGGPAAVAGRAEGSVEGTDGTRRTRVGRDMEGGSKRAQRGVGGPGGTDRRGGRDRGRGSVGRKGSLCAKVEAVGGAARSYMQIGILRAKRRREFEGVTSRSVREFARTCTSILRNVHYKPEEQGINYTRKTRTLSISREGSTDHGSGTVLHDLWSVVEPVKTGTPQSWGSLVNAGRSARRHYAEPTESTSIGNSAQLHGMAPDVLIKERLRNTKTKRYPQPTRDNSEAAGSYESEK</sequence>
<dbReference type="EMBL" id="JARKIB010000056">
    <property type="protein sequence ID" value="KAJ7753263.1"/>
    <property type="molecule type" value="Genomic_DNA"/>
</dbReference>
<feature type="compositionally biased region" description="Basic and acidic residues" evidence="1">
    <location>
        <begin position="79"/>
        <end position="94"/>
    </location>
</feature>
<comment type="caution">
    <text evidence="2">The sequence shown here is derived from an EMBL/GenBank/DDBJ whole genome shotgun (WGS) entry which is preliminary data.</text>
</comment>
<reference evidence="2" key="1">
    <citation type="submission" date="2023-03" db="EMBL/GenBank/DDBJ databases">
        <title>Massive genome expansion in bonnet fungi (Mycena s.s.) driven by repeated elements and novel gene families across ecological guilds.</title>
        <authorList>
            <consortium name="Lawrence Berkeley National Laboratory"/>
            <person name="Harder C.B."/>
            <person name="Miyauchi S."/>
            <person name="Viragh M."/>
            <person name="Kuo A."/>
            <person name="Thoen E."/>
            <person name="Andreopoulos B."/>
            <person name="Lu D."/>
            <person name="Skrede I."/>
            <person name="Drula E."/>
            <person name="Henrissat B."/>
            <person name="Morin E."/>
            <person name="Kohler A."/>
            <person name="Barry K."/>
            <person name="LaButti K."/>
            <person name="Morin E."/>
            <person name="Salamov A."/>
            <person name="Lipzen A."/>
            <person name="Mereny Z."/>
            <person name="Hegedus B."/>
            <person name="Baldrian P."/>
            <person name="Stursova M."/>
            <person name="Weitz H."/>
            <person name="Taylor A."/>
            <person name="Grigoriev I.V."/>
            <person name="Nagy L.G."/>
            <person name="Martin F."/>
            <person name="Kauserud H."/>
        </authorList>
    </citation>
    <scope>NUCLEOTIDE SEQUENCE</scope>
    <source>
        <strain evidence="2">CBHHK182m</strain>
    </source>
</reference>
<name>A0AAD7IYK1_9AGAR</name>
<organism evidence="2 3">
    <name type="scientific">Mycena metata</name>
    <dbReference type="NCBI Taxonomy" id="1033252"/>
    <lineage>
        <taxon>Eukaryota</taxon>
        <taxon>Fungi</taxon>
        <taxon>Dikarya</taxon>
        <taxon>Basidiomycota</taxon>
        <taxon>Agaricomycotina</taxon>
        <taxon>Agaricomycetes</taxon>
        <taxon>Agaricomycetidae</taxon>
        <taxon>Agaricales</taxon>
        <taxon>Marasmiineae</taxon>
        <taxon>Mycenaceae</taxon>
        <taxon>Mycena</taxon>
    </lineage>
</organism>
<feature type="compositionally biased region" description="Basic and acidic residues" evidence="1">
    <location>
        <begin position="16"/>
        <end position="50"/>
    </location>
</feature>
<gene>
    <name evidence="2" type="ORF">B0H16DRAFT_1459564</name>
</gene>
<dbReference type="AlphaFoldDB" id="A0AAD7IYK1"/>
<proteinExistence type="predicted"/>
<dbReference type="Proteomes" id="UP001215598">
    <property type="component" value="Unassembled WGS sequence"/>
</dbReference>
<feature type="region of interest" description="Disordered" evidence="1">
    <location>
        <begin position="270"/>
        <end position="296"/>
    </location>
</feature>
<feature type="compositionally biased region" description="Basic and acidic residues" evidence="1">
    <location>
        <begin position="107"/>
        <end position="117"/>
    </location>
</feature>
<feature type="compositionally biased region" description="Polar residues" evidence="1">
    <location>
        <begin position="246"/>
        <end position="256"/>
    </location>
</feature>
<feature type="region of interest" description="Disordered" evidence="1">
    <location>
        <begin position="1"/>
        <end position="124"/>
    </location>
</feature>
<keyword evidence="3" id="KW-1185">Reference proteome</keyword>
<evidence type="ECO:0000313" key="3">
    <source>
        <dbReference type="Proteomes" id="UP001215598"/>
    </source>
</evidence>